<accession>A0A6J5RP51</accession>
<sequence>MAGKVSLSEVKDGTCGVDDLMRINAIMDMADAYQDAAMAKKD</sequence>
<evidence type="ECO:0000313" key="1">
    <source>
        <dbReference type="EMBL" id="CAB4197822.1"/>
    </source>
</evidence>
<dbReference type="EMBL" id="LR797271">
    <property type="protein sequence ID" value="CAB4197822.1"/>
    <property type="molecule type" value="Genomic_DNA"/>
</dbReference>
<organism evidence="1">
    <name type="scientific">uncultured Caudovirales phage</name>
    <dbReference type="NCBI Taxonomy" id="2100421"/>
    <lineage>
        <taxon>Viruses</taxon>
        <taxon>Duplodnaviria</taxon>
        <taxon>Heunggongvirae</taxon>
        <taxon>Uroviricota</taxon>
        <taxon>Caudoviricetes</taxon>
        <taxon>Peduoviridae</taxon>
        <taxon>Maltschvirus</taxon>
        <taxon>Maltschvirus maltsch</taxon>
    </lineage>
</organism>
<proteinExistence type="predicted"/>
<gene>
    <name evidence="1" type="ORF">UFOVP1309_36</name>
</gene>
<reference evidence="1" key="1">
    <citation type="submission" date="2020-05" db="EMBL/GenBank/DDBJ databases">
        <authorList>
            <person name="Chiriac C."/>
            <person name="Salcher M."/>
            <person name="Ghai R."/>
            <person name="Kavagutti S V."/>
        </authorList>
    </citation>
    <scope>NUCLEOTIDE SEQUENCE</scope>
</reference>
<protein>
    <submittedName>
        <fullName evidence="1">Uncharacterized protein</fullName>
    </submittedName>
</protein>
<name>A0A6J5RP51_9CAUD</name>